<dbReference type="PANTHER" id="PTHR45398:SF1">
    <property type="entry name" value="ENZYME, PUTATIVE (JCVI)-RELATED"/>
    <property type="match status" value="1"/>
</dbReference>
<evidence type="ECO:0000313" key="7">
    <source>
        <dbReference type="EMBL" id="KAF7168495.1"/>
    </source>
</evidence>
<dbReference type="EMBL" id="JACBAF010002075">
    <property type="protein sequence ID" value="KAF7168495.1"/>
    <property type="molecule type" value="Genomic_DNA"/>
</dbReference>
<dbReference type="Gene3D" id="3.30.559.30">
    <property type="entry name" value="Nonribosomal peptide synthetase, condensation domain"/>
    <property type="match status" value="1"/>
</dbReference>
<dbReference type="Proteomes" id="UP000662466">
    <property type="component" value="Unassembled WGS sequence"/>
</dbReference>
<dbReference type="Gene3D" id="3.30.559.10">
    <property type="entry name" value="Chloramphenicol acetyltransferase-like domain"/>
    <property type="match status" value="1"/>
</dbReference>
<evidence type="ECO:0000256" key="5">
    <source>
        <dbReference type="ARBA" id="ARBA00029454"/>
    </source>
</evidence>
<evidence type="ECO:0000256" key="3">
    <source>
        <dbReference type="ARBA" id="ARBA00022598"/>
    </source>
</evidence>
<dbReference type="FunFam" id="3.30.559.10:FF:000016">
    <property type="entry name" value="Nonribosomal peptide synthase Pes1"/>
    <property type="match status" value="1"/>
</dbReference>
<comment type="similarity">
    <text evidence="5">Belongs to the NRP synthetase family.</text>
</comment>
<keyword evidence="3" id="KW-0436">Ligase</keyword>
<keyword evidence="4" id="KW-0677">Repeat</keyword>
<dbReference type="InterPro" id="IPR009081">
    <property type="entry name" value="PP-bd_ACP"/>
</dbReference>
<dbReference type="FunFam" id="1.10.1200.10:FF:000005">
    <property type="entry name" value="Nonribosomal peptide synthetase 1"/>
    <property type="match status" value="1"/>
</dbReference>
<evidence type="ECO:0000256" key="1">
    <source>
        <dbReference type="ARBA" id="ARBA00022450"/>
    </source>
</evidence>
<protein>
    <recommendedName>
        <fullName evidence="6">Carrier domain-containing protein</fullName>
    </recommendedName>
</protein>
<evidence type="ECO:0000256" key="2">
    <source>
        <dbReference type="ARBA" id="ARBA00022553"/>
    </source>
</evidence>
<sequence length="599" mass="67033">MEALGAASGVLEVATVVAAPLEGQAAPCLAAFIVQTQANGELNGQQSAHTPIVSPTDDFRRLSSALQNELYSVLPDYMVPSIYLPVTHMPKTASGKLDRTRLKEVIEQHTWAELMSFGVSTISKKAPSTIIERKLQATWAQVLGIPPDSVGVNDSFYHLGGDSISAMQVVAQARSQGLEHSTHDIMRLKTIAAIANKVGVASTSQTVIREEETDELFDLSPIQAFFFEKYPQGTNRFNQNMLIHIQQRVSSADVEIAATRLVQHHSMLRARYVQTENGTWKQFLADYTKDCFSFRSHVVSSEQEMRRIIEVSQASLDIRLGPVFTVDLFEVGGKQCLFMIGHHLVIDLVSWRIILADMEAMLRDSQHELDPAMSFQAWSRLQTEYAHSHLEPADVSLLPCNDDGATQKFWGVADNPNLLGVEPVELLHAALLFSFLQTFPHRPAPCIYGEAHGREPWDPSIDITRTIEASGDLQTLVQKVKEARRRMTNNGWDYFTSIYQSTQRKTQRPSMPAIEITFNYAGKFQQVERADALLRMEPMSKQNLFDGAKELERWAMFEINSVVLGGCLEFHLTYNASLSKDQVLTPWMDCFISSLRGVA</sequence>
<accession>A0A8H6Q7B3</accession>
<dbReference type="InterPro" id="IPR020806">
    <property type="entry name" value="PKS_PP-bd"/>
</dbReference>
<dbReference type="InterPro" id="IPR006162">
    <property type="entry name" value="Ppantetheine_attach_site"/>
</dbReference>
<reference evidence="7" key="1">
    <citation type="submission" date="2020-06" db="EMBL/GenBank/DDBJ databases">
        <title>Draft genome sequences of strains closely related to Aspergillus parafelis and Aspergillus hiratsukae.</title>
        <authorList>
            <person name="Dos Santos R.A.C."/>
            <person name="Rivero-Menendez O."/>
            <person name="Steenwyk J.L."/>
            <person name="Mead M.E."/>
            <person name="Goldman G.H."/>
            <person name="Alastruey-Izquierdo A."/>
            <person name="Rokas A."/>
        </authorList>
    </citation>
    <scope>NUCLEOTIDE SEQUENCE</scope>
    <source>
        <strain evidence="7">CNM-CM6106</strain>
    </source>
</reference>
<dbReference type="InterPro" id="IPR036736">
    <property type="entry name" value="ACP-like_sf"/>
</dbReference>
<dbReference type="PROSITE" id="PS50075">
    <property type="entry name" value="CARRIER"/>
    <property type="match status" value="1"/>
</dbReference>
<dbReference type="PANTHER" id="PTHR45398">
    <property type="match status" value="1"/>
</dbReference>
<dbReference type="InterPro" id="IPR045851">
    <property type="entry name" value="AMP-bd_C_sf"/>
</dbReference>
<dbReference type="Pfam" id="PF00668">
    <property type="entry name" value="Condensation"/>
    <property type="match status" value="1"/>
</dbReference>
<dbReference type="SUPFAM" id="SSF52777">
    <property type="entry name" value="CoA-dependent acyltransferases"/>
    <property type="match status" value="2"/>
</dbReference>
<dbReference type="InterPro" id="IPR001242">
    <property type="entry name" value="Condensation_dom"/>
</dbReference>
<evidence type="ECO:0000256" key="4">
    <source>
        <dbReference type="ARBA" id="ARBA00022737"/>
    </source>
</evidence>
<dbReference type="AlphaFoldDB" id="A0A8H6Q7B3"/>
<dbReference type="PROSITE" id="PS00012">
    <property type="entry name" value="PHOSPHOPANTETHEINE"/>
    <property type="match status" value="1"/>
</dbReference>
<dbReference type="GO" id="GO:0031177">
    <property type="term" value="F:phosphopantetheine binding"/>
    <property type="evidence" value="ECO:0007669"/>
    <property type="project" value="InterPro"/>
</dbReference>
<dbReference type="Gene3D" id="3.30.300.30">
    <property type="match status" value="1"/>
</dbReference>
<keyword evidence="2" id="KW-0597">Phosphoprotein</keyword>
<dbReference type="Gene3D" id="1.10.1200.10">
    <property type="entry name" value="ACP-like"/>
    <property type="match status" value="1"/>
</dbReference>
<gene>
    <name evidence="7" type="ORF">CNMCM6106_003662</name>
</gene>
<evidence type="ECO:0000313" key="8">
    <source>
        <dbReference type="Proteomes" id="UP000662466"/>
    </source>
</evidence>
<proteinExistence type="inferred from homology"/>
<dbReference type="GO" id="GO:0016874">
    <property type="term" value="F:ligase activity"/>
    <property type="evidence" value="ECO:0007669"/>
    <property type="project" value="UniProtKB-KW"/>
</dbReference>
<comment type="caution">
    <text evidence="7">The sequence shown here is derived from an EMBL/GenBank/DDBJ whole genome shotgun (WGS) entry which is preliminary data.</text>
</comment>
<organism evidence="7 8">
    <name type="scientific">Aspergillus hiratsukae</name>
    <dbReference type="NCBI Taxonomy" id="1194566"/>
    <lineage>
        <taxon>Eukaryota</taxon>
        <taxon>Fungi</taxon>
        <taxon>Dikarya</taxon>
        <taxon>Ascomycota</taxon>
        <taxon>Pezizomycotina</taxon>
        <taxon>Eurotiomycetes</taxon>
        <taxon>Eurotiomycetidae</taxon>
        <taxon>Eurotiales</taxon>
        <taxon>Aspergillaceae</taxon>
        <taxon>Aspergillus</taxon>
        <taxon>Aspergillus subgen. Fumigati</taxon>
    </lineage>
</organism>
<dbReference type="SUPFAM" id="SSF56801">
    <property type="entry name" value="Acetyl-CoA synthetase-like"/>
    <property type="match status" value="1"/>
</dbReference>
<dbReference type="Pfam" id="PF00550">
    <property type="entry name" value="PP-binding"/>
    <property type="match status" value="1"/>
</dbReference>
<dbReference type="SMART" id="SM00823">
    <property type="entry name" value="PKS_PP"/>
    <property type="match status" value="1"/>
</dbReference>
<keyword evidence="1" id="KW-0596">Phosphopantetheine</keyword>
<evidence type="ECO:0000259" key="6">
    <source>
        <dbReference type="PROSITE" id="PS50075"/>
    </source>
</evidence>
<name>A0A8H6Q7B3_9EURO</name>
<dbReference type="InterPro" id="IPR023213">
    <property type="entry name" value="CAT-like_dom_sf"/>
</dbReference>
<feature type="domain" description="Carrier" evidence="6">
    <location>
        <begin position="126"/>
        <end position="202"/>
    </location>
</feature>
<dbReference type="SUPFAM" id="SSF47336">
    <property type="entry name" value="ACP-like"/>
    <property type="match status" value="1"/>
</dbReference>